<evidence type="ECO:0000256" key="1">
    <source>
        <dbReference type="SAM" id="Phobius"/>
    </source>
</evidence>
<accession>A0A261XT56</accession>
<proteinExistence type="predicted"/>
<gene>
    <name evidence="2" type="ORF">BZG36_05641</name>
</gene>
<reference evidence="2 3" key="1">
    <citation type="journal article" date="2017" name="Mycologia">
        <title>Bifiguratus adelaidae, gen. et sp. nov., a new member of Mucoromycotina in endophytic and soil-dwelling habitats.</title>
        <authorList>
            <person name="Torres-Cruz T.J."/>
            <person name="Billingsley Tobias T.L."/>
            <person name="Almatruk M."/>
            <person name="Hesse C."/>
            <person name="Kuske C.R."/>
            <person name="Desiro A."/>
            <person name="Benucci G.M."/>
            <person name="Bonito G."/>
            <person name="Stajich J.E."/>
            <person name="Dunlap C."/>
            <person name="Arnold A.E."/>
            <person name="Porras-Alfaro A."/>
        </authorList>
    </citation>
    <scope>NUCLEOTIDE SEQUENCE [LARGE SCALE GENOMIC DNA]</scope>
    <source>
        <strain evidence="2 3">AZ0501</strain>
    </source>
</reference>
<protein>
    <submittedName>
        <fullName evidence="2">Uncharacterized protein</fullName>
    </submittedName>
</protein>
<evidence type="ECO:0000313" key="3">
    <source>
        <dbReference type="Proteomes" id="UP000242875"/>
    </source>
</evidence>
<dbReference type="EMBL" id="MVBO01000332">
    <property type="protein sequence ID" value="OZJ01493.1"/>
    <property type="molecule type" value="Genomic_DNA"/>
</dbReference>
<evidence type="ECO:0000313" key="2">
    <source>
        <dbReference type="EMBL" id="OZJ01493.1"/>
    </source>
</evidence>
<keyword evidence="1" id="KW-0472">Membrane</keyword>
<keyword evidence="1" id="KW-0812">Transmembrane</keyword>
<comment type="caution">
    <text evidence="2">The sequence shown here is derived from an EMBL/GenBank/DDBJ whole genome shotgun (WGS) entry which is preliminary data.</text>
</comment>
<organism evidence="2 3">
    <name type="scientific">Bifiguratus adelaidae</name>
    <dbReference type="NCBI Taxonomy" id="1938954"/>
    <lineage>
        <taxon>Eukaryota</taxon>
        <taxon>Fungi</taxon>
        <taxon>Fungi incertae sedis</taxon>
        <taxon>Mucoromycota</taxon>
        <taxon>Mucoromycotina</taxon>
        <taxon>Endogonomycetes</taxon>
        <taxon>Endogonales</taxon>
        <taxon>Endogonales incertae sedis</taxon>
        <taxon>Bifiguratus</taxon>
    </lineage>
</organism>
<dbReference type="Proteomes" id="UP000242875">
    <property type="component" value="Unassembled WGS sequence"/>
</dbReference>
<dbReference type="AlphaFoldDB" id="A0A261XT56"/>
<keyword evidence="3" id="KW-1185">Reference proteome</keyword>
<feature type="non-terminal residue" evidence="2">
    <location>
        <position position="87"/>
    </location>
</feature>
<feature type="transmembrane region" description="Helical" evidence="1">
    <location>
        <begin position="20"/>
        <end position="40"/>
    </location>
</feature>
<name>A0A261XT56_9FUNG</name>
<keyword evidence="1" id="KW-1133">Transmembrane helix</keyword>
<sequence>MTSNQQVFTRKTRNVSAKLALPGLKTIVLALIVGALTLMVQQGLTAPAGDSLGIAEPMKNNLAARSFQAADNAKALYKRDDPTKTIT</sequence>